<comment type="caution">
    <text evidence="1">The sequence shown here is derived from an EMBL/GenBank/DDBJ whole genome shotgun (WGS) entry which is preliminary data.</text>
</comment>
<organism evidence="1 2">
    <name type="scientific">Penicillium fimorum</name>
    <dbReference type="NCBI Taxonomy" id="1882269"/>
    <lineage>
        <taxon>Eukaryota</taxon>
        <taxon>Fungi</taxon>
        <taxon>Dikarya</taxon>
        <taxon>Ascomycota</taxon>
        <taxon>Pezizomycotina</taxon>
        <taxon>Eurotiomycetes</taxon>
        <taxon>Eurotiomycetidae</taxon>
        <taxon>Eurotiales</taxon>
        <taxon>Aspergillaceae</taxon>
        <taxon>Penicillium</taxon>
    </lineage>
</organism>
<evidence type="ECO:0000313" key="2">
    <source>
        <dbReference type="Proteomes" id="UP001149954"/>
    </source>
</evidence>
<protein>
    <submittedName>
        <fullName evidence="1">Uncharacterized protein</fullName>
    </submittedName>
</protein>
<dbReference type="Proteomes" id="UP001149954">
    <property type="component" value="Unassembled WGS sequence"/>
</dbReference>
<gene>
    <name evidence="1" type="ORF">N7463_002038</name>
</gene>
<dbReference type="EMBL" id="JAPWDS010000002">
    <property type="protein sequence ID" value="KAJ5512486.1"/>
    <property type="molecule type" value="Genomic_DNA"/>
</dbReference>
<name>A0A9W9XYH0_9EURO</name>
<proteinExistence type="predicted"/>
<accession>A0A9W9XYH0</accession>
<sequence>MSNKFLNTETDSEGQDPTPLLHGLHLTQPKASIYVNAMGSLLVSRARSTLALFPDATSMLTLTPDYLSTGDPRLVVIWRRCCQCGNLANPILAPEKCSICSHSGCDCCTTENVPA</sequence>
<reference evidence="1" key="2">
    <citation type="journal article" date="2023" name="IMA Fungus">
        <title>Comparative genomic study of the Penicillium genus elucidates a diverse pangenome and 15 lateral gene transfer events.</title>
        <authorList>
            <person name="Petersen C."/>
            <person name="Sorensen T."/>
            <person name="Nielsen M.R."/>
            <person name="Sondergaard T.E."/>
            <person name="Sorensen J.L."/>
            <person name="Fitzpatrick D.A."/>
            <person name="Frisvad J.C."/>
            <person name="Nielsen K.L."/>
        </authorList>
    </citation>
    <scope>NUCLEOTIDE SEQUENCE</scope>
    <source>
        <strain evidence="1">IBT 29495</strain>
    </source>
</reference>
<dbReference type="AlphaFoldDB" id="A0A9W9XYH0"/>
<reference evidence="1" key="1">
    <citation type="submission" date="2022-12" db="EMBL/GenBank/DDBJ databases">
        <authorList>
            <person name="Petersen C."/>
        </authorList>
    </citation>
    <scope>NUCLEOTIDE SEQUENCE</scope>
    <source>
        <strain evidence="1">IBT 29495</strain>
    </source>
</reference>
<keyword evidence="2" id="KW-1185">Reference proteome</keyword>
<evidence type="ECO:0000313" key="1">
    <source>
        <dbReference type="EMBL" id="KAJ5512486.1"/>
    </source>
</evidence>
<dbReference type="OrthoDB" id="4369595at2759"/>